<evidence type="ECO:0000313" key="4">
    <source>
        <dbReference type="EMBL" id="CAF3810176.1"/>
    </source>
</evidence>
<proteinExistence type="predicted"/>
<dbReference type="InterPro" id="IPR001258">
    <property type="entry name" value="NHL_repeat"/>
</dbReference>
<dbReference type="Gene3D" id="2.40.10.500">
    <property type="match status" value="1"/>
</dbReference>
<keyword evidence="5" id="KW-1185">Reference proteome</keyword>
<dbReference type="SUPFAM" id="SSF63829">
    <property type="entry name" value="Calcium-dependent phosphotriesterase"/>
    <property type="match status" value="1"/>
</dbReference>
<organism evidence="3 5">
    <name type="scientific">Didymodactylos carnosus</name>
    <dbReference type="NCBI Taxonomy" id="1234261"/>
    <lineage>
        <taxon>Eukaryota</taxon>
        <taxon>Metazoa</taxon>
        <taxon>Spiralia</taxon>
        <taxon>Gnathifera</taxon>
        <taxon>Rotifera</taxon>
        <taxon>Eurotatoria</taxon>
        <taxon>Bdelloidea</taxon>
        <taxon>Philodinida</taxon>
        <taxon>Philodinidae</taxon>
        <taxon>Didymodactylos</taxon>
    </lineage>
</organism>
<dbReference type="AlphaFoldDB" id="A0A814JSV4"/>
<protein>
    <recommendedName>
        <fullName evidence="6">NHL repeat containing protein</fullName>
    </recommendedName>
</protein>
<evidence type="ECO:0008006" key="6">
    <source>
        <dbReference type="Google" id="ProtNLM"/>
    </source>
</evidence>
<evidence type="ECO:0000313" key="3">
    <source>
        <dbReference type="EMBL" id="CAF1039879.1"/>
    </source>
</evidence>
<accession>A0A814JSV4</accession>
<dbReference type="Proteomes" id="UP000681722">
    <property type="component" value="Unassembled WGS sequence"/>
</dbReference>
<evidence type="ECO:0000256" key="1">
    <source>
        <dbReference type="ARBA" id="ARBA00022737"/>
    </source>
</evidence>
<reference evidence="3" key="1">
    <citation type="submission" date="2021-02" db="EMBL/GenBank/DDBJ databases">
        <authorList>
            <person name="Nowell W R."/>
        </authorList>
    </citation>
    <scope>NUCLEOTIDE SEQUENCE</scope>
</reference>
<dbReference type="Proteomes" id="UP000663829">
    <property type="component" value="Unassembled WGS sequence"/>
</dbReference>
<sequence>MKCYDACFEHLKVTYDLYDYSIVAGSLYQWNTTGITVGNSTQLDSPGQIFIDSNNTLYIVTYSNSLVLKLLHNTINFIVVAGNGTGGSSSKQFNVPQGLSLDENYNLYVSDFYNNRVQKWLYGASSGTTIAGISDSSNTYMYVADINNHRIMRYFTNSTSGAAGTVVAGGNGAGNSNNQLNQPFSVYYDSVSNYLYITNTGGQAVITWSPGAASGMFVAGTVGLPEDLLGKRGKTHIVQERESERERRIGMKNDHGKE</sequence>
<feature type="region of interest" description="Disordered" evidence="2">
    <location>
        <begin position="239"/>
        <end position="258"/>
    </location>
</feature>
<comment type="caution">
    <text evidence="3">The sequence shown here is derived from an EMBL/GenBank/DDBJ whole genome shotgun (WGS) entry which is preliminary data.</text>
</comment>
<evidence type="ECO:0000313" key="5">
    <source>
        <dbReference type="Proteomes" id="UP000663829"/>
    </source>
</evidence>
<dbReference type="Gene3D" id="2.120.10.30">
    <property type="entry name" value="TolB, C-terminal domain"/>
    <property type="match status" value="1"/>
</dbReference>
<dbReference type="OrthoDB" id="28293at2759"/>
<dbReference type="Pfam" id="PF01436">
    <property type="entry name" value="NHL"/>
    <property type="match status" value="1"/>
</dbReference>
<evidence type="ECO:0000256" key="2">
    <source>
        <dbReference type="SAM" id="MobiDB-lite"/>
    </source>
</evidence>
<name>A0A814JSV4_9BILA</name>
<keyword evidence="1" id="KW-0677">Repeat</keyword>
<gene>
    <name evidence="3" type="ORF">GPM918_LOCUS15721</name>
    <name evidence="4" type="ORF">SRO942_LOCUS15721</name>
</gene>
<dbReference type="EMBL" id="CAJNOQ010004000">
    <property type="protein sequence ID" value="CAF1039879.1"/>
    <property type="molecule type" value="Genomic_DNA"/>
</dbReference>
<dbReference type="EMBL" id="CAJOBC010004000">
    <property type="protein sequence ID" value="CAF3810176.1"/>
    <property type="molecule type" value="Genomic_DNA"/>
</dbReference>
<dbReference type="InterPro" id="IPR011042">
    <property type="entry name" value="6-blade_b-propeller_TolB-like"/>
</dbReference>